<dbReference type="EMBL" id="QNBD01000027">
    <property type="protein sequence ID" value="RKX72349.1"/>
    <property type="molecule type" value="Genomic_DNA"/>
</dbReference>
<organism evidence="1 2">
    <name type="scientific">candidate division TA06 bacterium</name>
    <dbReference type="NCBI Taxonomy" id="2250710"/>
    <lineage>
        <taxon>Bacteria</taxon>
        <taxon>Bacteria division TA06</taxon>
    </lineage>
</organism>
<dbReference type="Proteomes" id="UP000271125">
    <property type="component" value="Unassembled WGS sequence"/>
</dbReference>
<accession>A0A660SNM8</accession>
<sequence length="136" mass="16085">DHISYYSKSPEIKKIVTPHVRKLMVNLVIKISKEYMDKAGRVKTEAYLEASRSDTEKKYSFFDGLKISGTNIEDNIVVEESKYIQAYAYWVKKFVSHFYKMFSKEESNALLGKAIHDYRFALKEMDFIKYLKKNEE</sequence>
<reference evidence="1 2" key="1">
    <citation type="submission" date="2018-06" db="EMBL/GenBank/DDBJ databases">
        <title>Extensive metabolic versatility and redundancy in microbially diverse, dynamic hydrothermal sediments.</title>
        <authorList>
            <person name="Dombrowski N."/>
            <person name="Teske A."/>
            <person name="Baker B.J."/>
        </authorList>
    </citation>
    <scope>NUCLEOTIDE SEQUENCE [LARGE SCALE GENOMIC DNA]</scope>
    <source>
        <strain evidence="1">B10_G13</strain>
    </source>
</reference>
<feature type="non-terminal residue" evidence="1">
    <location>
        <position position="1"/>
    </location>
</feature>
<proteinExistence type="predicted"/>
<name>A0A660SNM8_UNCT6</name>
<dbReference type="AlphaFoldDB" id="A0A660SNM8"/>
<evidence type="ECO:0000313" key="2">
    <source>
        <dbReference type="Proteomes" id="UP000271125"/>
    </source>
</evidence>
<protein>
    <submittedName>
        <fullName evidence="1">Uncharacterized protein</fullName>
    </submittedName>
</protein>
<gene>
    <name evidence="1" type="ORF">DRP43_00975</name>
</gene>
<comment type="caution">
    <text evidence="1">The sequence shown here is derived from an EMBL/GenBank/DDBJ whole genome shotgun (WGS) entry which is preliminary data.</text>
</comment>
<evidence type="ECO:0000313" key="1">
    <source>
        <dbReference type="EMBL" id="RKX72349.1"/>
    </source>
</evidence>